<dbReference type="SUPFAM" id="SSF53474">
    <property type="entry name" value="alpha/beta-Hydrolases"/>
    <property type="match status" value="1"/>
</dbReference>
<name>A0ABZ2CWS9_9BACI</name>
<dbReference type="InterPro" id="IPR029058">
    <property type="entry name" value="AB_hydrolase_fold"/>
</dbReference>
<reference evidence="4 5" key="1">
    <citation type="submission" date="2024-01" db="EMBL/GenBank/DDBJ databases">
        <title>Culturomics analysis of mouse respiratory tract.</title>
        <authorList>
            <person name="Phillips A.M."/>
            <person name="Collette N.M."/>
            <person name="Mageeney C.M."/>
            <person name="Sinha A."/>
            <person name="Hern K.E."/>
            <person name="Arkin A.P."/>
            <person name="Williams K.P."/>
            <person name="Branda S."/>
        </authorList>
    </citation>
    <scope>NUCLEOTIDE SEQUENCE [LARGE SCALE GENOMIC DNA]</scope>
    <source>
        <strain evidence="4 5">CP20</strain>
    </source>
</reference>
<dbReference type="PANTHER" id="PTHR43798">
    <property type="entry name" value="MONOACYLGLYCEROL LIPASE"/>
    <property type="match status" value="1"/>
</dbReference>
<evidence type="ECO:0000313" key="5">
    <source>
        <dbReference type="Proteomes" id="UP001341136"/>
    </source>
</evidence>
<comment type="similarity">
    <text evidence="1">Belongs to the peptidase S33 family.</text>
</comment>
<evidence type="ECO:0000259" key="3">
    <source>
        <dbReference type="Pfam" id="PF00561"/>
    </source>
</evidence>
<evidence type="ECO:0000256" key="1">
    <source>
        <dbReference type="ARBA" id="ARBA00010088"/>
    </source>
</evidence>
<organism evidence="4 5">
    <name type="scientific">Shouchella rhizosphaerae</name>
    <dbReference type="NCBI Taxonomy" id="866786"/>
    <lineage>
        <taxon>Bacteria</taxon>
        <taxon>Bacillati</taxon>
        <taxon>Bacillota</taxon>
        <taxon>Bacilli</taxon>
        <taxon>Bacillales</taxon>
        <taxon>Bacillaceae</taxon>
        <taxon>Shouchella</taxon>
    </lineage>
</organism>
<accession>A0ABZ2CWS9</accession>
<dbReference type="Proteomes" id="UP001341136">
    <property type="component" value="Chromosome"/>
</dbReference>
<feature type="domain" description="AB hydrolase-1" evidence="3">
    <location>
        <begin position="22"/>
        <end position="279"/>
    </location>
</feature>
<keyword evidence="5" id="KW-1185">Reference proteome</keyword>
<evidence type="ECO:0000313" key="4">
    <source>
        <dbReference type="EMBL" id="WWA29840.1"/>
    </source>
</evidence>
<dbReference type="InterPro" id="IPR050266">
    <property type="entry name" value="AB_hydrolase_sf"/>
</dbReference>
<gene>
    <name evidence="4" type="ORF">V5G21_19355</name>
</gene>
<dbReference type="Pfam" id="PF00561">
    <property type="entry name" value="Abhydrolase_1"/>
    <property type="match status" value="1"/>
</dbReference>
<evidence type="ECO:0000256" key="2">
    <source>
        <dbReference type="ARBA" id="ARBA00022801"/>
    </source>
</evidence>
<sequence length="317" mass="35925">MNTYIVRGKKIHVEIFGDRSLPAVLFLHGGPGESCYEFVYHQSNRFSDQFQLVAIDQRGVCRSEGLSETEPFGLQDLVEDCEDLRKQLGINRWAVIGHSFGGYLALLYASVYPNAITNVVFECPTFDFAWTAKSLLRRAASVFLELGIETKSEECLNLATSNLSSEHLFDSYLRLGEELGEHKEDIYRVNADTSIDYSAYTDEEWEAFDDRTDIHLERLREEGRIFQSIVSLLPSLSVPSLLVIGDADPVTCDKHVEAYNQMANGHKVVMNNCGHTPHAECPDVYYRIVSAFLLQGEWRFVEMGNGAYTYFNKDVSK</sequence>
<protein>
    <submittedName>
        <fullName evidence="4">Alpha/beta hydrolase</fullName>
    </submittedName>
</protein>
<dbReference type="RefSeq" id="WP_011246817.1">
    <property type="nucleotide sequence ID" value="NZ_CP144921.1"/>
</dbReference>
<dbReference type="PRINTS" id="PR00793">
    <property type="entry name" value="PROAMNOPTASE"/>
</dbReference>
<dbReference type="EMBL" id="CP144921">
    <property type="protein sequence ID" value="WWA29840.1"/>
    <property type="molecule type" value="Genomic_DNA"/>
</dbReference>
<dbReference type="InterPro" id="IPR002410">
    <property type="entry name" value="Peptidase_S33"/>
</dbReference>
<dbReference type="GO" id="GO:0016787">
    <property type="term" value="F:hydrolase activity"/>
    <property type="evidence" value="ECO:0007669"/>
    <property type="project" value="UniProtKB-KW"/>
</dbReference>
<proteinExistence type="inferred from homology"/>
<dbReference type="InterPro" id="IPR000073">
    <property type="entry name" value="AB_hydrolase_1"/>
</dbReference>
<dbReference type="Gene3D" id="3.40.50.1820">
    <property type="entry name" value="alpha/beta hydrolase"/>
    <property type="match status" value="1"/>
</dbReference>
<keyword evidence="2 4" id="KW-0378">Hydrolase</keyword>